<dbReference type="PANTHER" id="PTHR33990">
    <property type="entry name" value="PROTEIN YJDN-RELATED"/>
    <property type="match status" value="1"/>
</dbReference>
<dbReference type="PANTHER" id="PTHR33990:SF1">
    <property type="entry name" value="PROTEIN YJDN"/>
    <property type="match status" value="1"/>
</dbReference>
<reference evidence="2 3" key="1">
    <citation type="submission" date="2022-09" db="EMBL/GenBank/DDBJ databases">
        <title>Whole genome sequencing analysis of tet(X)-positive Empedobacter falsenii YWS9-3.</title>
        <authorList>
            <person name="Chen C."/>
            <person name="Lv Y.-L."/>
        </authorList>
    </citation>
    <scope>NUCLEOTIDE SEQUENCE [LARGE SCALE GENOMIC DNA]</scope>
    <source>
        <strain evidence="2 3">YWS9-3_T</strain>
    </source>
</reference>
<dbReference type="SUPFAM" id="SSF54593">
    <property type="entry name" value="Glyoxalase/Bleomycin resistance protein/Dihydroxybiphenyl dioxygenase"/>
    <property type="match status" value="1"/>
</dbReference>
<evidence type="ECO:0000313" key="3">
    <source>
        <dbReference type="Proteomes" id="UP001223501"/>
    </source>
</evidence>
<organism evidence="2 3">
    <name type="scientific">Empedobacter falsenii</name>
    <dbReference type="NCBI Taxonomy" id="343874"/>
    <lineage>
        <taxon>Bacteria</taxon>
        <taxon>Pseudomonadati</taxon>
        <taxon>Bacteroidota</taxon>
        <taxon>Flavobacteriia</taxon>
        <taxon>Flavobacteriales</taxon>
        <taxon>Weeksellaceae</taxon>
        <taxon>Empedobacter</taxon>
    </lineage>
</organism>
<dbReference type="EMBL" id="CP106831">
    <property type="protein sequence ID" value="WIH97567.1"/>
    <property type="molecule type" value="Genomic_DNA"/>
</dbReference>
<protein>
    <submittedName>
        <fullName evidence="2">VOC family protein</fullName>
    </submittedName>
</protein>
<sequence length="148" mass="16908">MAKVHAYLNFNGNCEEAFKFYETVFDTQNIGMHKMGDMPASPDFQLPENAKDKVMHTALFINESTMLMGSDIVEEFGQKYVQGNNSYVMLDAETADEAKKLYDRLSVHAKVMEMPLGEQLFAELFASFIDQFGIPWMIHFEGNKAQQM</sequence>
<dbReference type="CDD" id="cd06588">
    <property type="entry name" value="PhnB_like"/>
    <property type="match status" value="1"/>
</dbReference>
<evidence type="ECO:0000313" key="2">
    <source>
        <dbReference type="EMBL" id="WIH97567.1"/>
    </source>
</evidence>
<dbReference type="RefSeq" id="WP_284583651.1">
    <property type="nucleotide sequence ID" value="NZ_CP106831.1"/>
</dbReference>
<dbReference type="Gene3D" id="3.10.180.10">
    <property type="entry name" value="2,3-Dihydroxybiphenyl 1,2-Dioxygenase, domain 1"/>
    <property type="match status" value="1"/>
</dbReference>
<dbReference type="InterPro" id="IPR029068">
    <property type="entry name" value="Glyas_Bleomycin-R_OHBP_Dase"/>
</dbReference>
<accession>A0ABY8V8V2</accession>
<gene>
    <name evidence="2" type="ORF">OBA43_01130</name>
</gene>
<name>A0ABY8V8V2_9FLAO</name>
<dbReference type="Proteomes" id="UP001223501">
    <property type="component" value="Chromosome"/>
</dbReference>
<dbReference type="InterPro" id="IPR028973">
    <property type="entry name" value="PhnB-like"/>
</dbReference>
<feature type="domain" description="PhnB-like" evidence="1">
    <location>
        <begin position="3"/>
        <end position="138"/>
    </location>
</feature>
<dbReference type="Pfam" id="PF06983">
    <property type="entry name" value="3-dmu-9_3-mt"/>
    <property type="match status" value="1"/>
</dbReference>
<proteinExistence type="predicted"/>
<evidence type="ECO:0000259" key="1">
    <source>
        <dbReference type="Pfam" id="PF06983"/>
    </source>
</evidence>
<keyword evidence="3" id="KW-1185">Reference proteome</keyword>